<sequence>MCLCLGRRALTAPNVYSMTTQRENFRAELRAGWEEQQAVHEPDRELRFRLMLDYVEQLSGTPQRVLDLACGPGSITRRVLDRFPAASVVAVDIDPVLLDLARDAFAGDARVSVISRQLAAADWTDGLAGGGFDAVLTATAMHWFPPDALADVYAGVARLLRPGGIFANADHFPIAEPVLRAAGDRLHEHDLRKAFASGVESCDEWYERAYAEPQYAGLWEERRSLFAHWSGDLLERDGWHIDVLRRNGFERAGTVWRRSNDALIVAVKA</sequence>
<feature type="domain" description="Methyltransferase" evidence="1">
    <location>
        <begin position="65"/>
        <end position="164"/>
    </location>
</feature>
<organism evidence="2 3">
    <name type="scientific">Kribbella caucasensis</name>
    <dbReference type="NCBI Taxonomy" id="2512215"/>
    <lineage>
        <taxon>Bacteria</taxon>
        <taxon>Bacillati</taxon>
        <taxon>Actinomycetota</taxon>
        <taxon>Actinomycetes</taxon>
        <taxon>Propionibacteriales</taxon>
        <taxon>Kribbellaceae</taxon>
        <taxon>Kribbella</taxon>
    </lineage>
</organism>
<gene>
    <name evidence="2" type="ORF">EV643_104204</name>
</gene>
<dbReference type="EMBL" id="SNWQ01000004">
    <property type="protein sequence ID" value="TDO50710.1"/>
    <property type="molecule type" value="Genomic_DNA"/>
</dbReference>
<dbReference type="PANTHER" id="PTHR43591">
    <property type="entry name" value="METHYLTRANSFERASE"/>
    <property type="match status" value="1"/>
</dbReference>
<reference evidence="2 3" key="1">
    <citation type="submission" date="2019-03" db="EMBL/GenBank/DDBJ databases">
        <title>Genomic Encyclopedia of Type Strains, Phase III (KMG-III): the genomes of soil and plant-associated and newly described type strains.</title>
        <authorList>
            <person name="Whitman W."/>
        </authorList>
    </citation>
    <scope>NUCLEOTIDE SEQUENCE [LARGE SCALE GENOMIC DNA]</scope>
    <source>
        <strain evidence="2 3">VKM Ac-2527</strain>
    </source>
</reference>
<dbReference type="InterPro" id="IPR041698">
    <property type="entry name" value="Methyltransf_25"/>
</dbReference>
<keyword evidence="2" id="KW-0808">Transferase</keyword>
<evidence type="ECO:0000259" key="1">
    <source>
        <dbReference type="Pfam" id="PF13649"/>
    </source>
</evidence>
<comment type="caution">
    <text evidence="2">The sequence shown here is derived from an EMBL/GenBank/DDBJ whole genome shotgun (WGS) entry which is preliminary data.</text>
</comment>
<proteinExistence type="predicted"/>
<dbReference type="AlphaFoldDB" id="A0A4R6KI02"/>
<dbReference type="GO" id="GO:0008168">
    <property type="term" value="F:methyltransferase activity"/>
    <property type="evidence" value="ECO:0007669"/>
    <property type="project" value="UniProtKB-KW"/>
</dbReference>
<dbReference type="SUPFAM" id="SSF53335">
    <property type="entry name" value="S-adenosyl-L-methionine-dependent methyltransferases"/>
    <property type="match status" value="1"/>
</dbReference>
<protein>
    <submittedName>
        <fullName evidence="2">Methyltransferase family protein</fullName>
    </submittedName>
</protein>
<dbReference type="GO" id="GO:0032259">
    <property type="term" value="P:methylation"/>
    <property type="evidence" value="ECO:0007669"/>
    <property type="project" value="UniProtKB-KW"/>
</dbReference>
<name>A0A4R6KI02_9ACTN</name>
<dbReference type="Pfam" id="PF13649">
    <property type="entry name" value="Methyltransf_25"/>
    <property type="match status" value="1"/>
</dbReference>
<keyword evidence="3" id="KW-1185">Reference proteome</keyword>
<accession>A0A4R6KI02</accession>
<dbReference type="Proteomes" id="UP000295388">
    <property type="component" value="Unassembled WGS sequence"/>
</dbReference>
<dbReference type="InterPro" id="IPR029063">
    <property type="entry name" value="SAM-dependent_MTases_sf"/>
</dbReference>
<dbReference type="Gene3D" id="3.40.50.150">
    <property type="entry name" value="Vaccinia Virus protein VP39"/>
    <property type="match status" value="1"/>
</dbReference>
<evidence type="ECO:0000313" key="3">
    <source>
        <dbReference type="Proteomes" id="UP000295388"/>
    </source>
</evidence>
<evidence type="ECO:0000313" key="2">
    <source>
        <dbReference type="EMBL" id="TDO50710.1"/>
    </source>
</evidence>
<dbReference type="CDD" id="cd02440">
    <property type="entry name" value="AdoMet_MTases"/>
    <property type="match status" value="1"/>
</dbReference>
<keyword evidence="2" id="KW-0489">Methyltransferase</keyword>